<evidence type="ECO:0000256" key="4">
    <source>
        <dbReference type="SAM" id="MobiDB-lite"/>
    </source>
</evidence>
<evidence type="ECO:0000313" key="7">
    <source>
        <dbReference type="Proteomes" id="UP000241421"/>
    </source>
</evidence>
<dbReference type="EC" id="2.7.13.3" evidence="2"/>
<dbReference type="SMART" id="SM00387">
    <property type="entry name" value="HATPase_c"/>
    <property type="match status" value="1"/>
</dbReference>
<dbReference type="Gene3D" id="3.30.565.10">
    <property type="entry name" value="Histidine kinase-like ATPase, C-terminal domain"/>
    <property type="match status" value="1"/>
</dbReference>
<dbReference type="SUPFAM" id="SSF47384">
    <property type="entry name" value="Homodimeric domain of signal transducing histidine kinase"/>
    <property type="match status" value="1"/>
</dbReference>
<dbReference type="CDD" id="cd00130">
    <property type="entry name" value="PAS"/>
    <property type="match status" value="1"/>
</dbReference>
<dbReference type="InterPro" id="IPR004358">
    <property type="entry name" value="Sig_transdc_His_kin-like_C"/>
</dbReference>
<comment type="caution">
    <text evidence="6">The sequence shown here is derived from an EMBL/GenBank/DDBJ whole genome shotgun (WGS) entry which is preliminary data.</text>
</comment>
<dbReference type="SMART" id="SM00065">
    <property type="entry name" value="GAF"/>
    <property type="match status" value="1"/>
</dbReference>
<evidence type="ECO:0000313" key="6">
    <source>
        <dbReference type="EMBL" id="PWF46802.1"/>
    </source>
</evidence>
<dbReference type="InterPro" id="IPR036890">
    <property type="entry name" value="HATPase_C_sf"/>
</dbReference>
<dbReference type="Proteomes" id="UP000241421">
    <property type="component" value="Unassembled WGS sequence"/>
</dbReference>
<dbReference type="PANTHER" id="PTHR43065">
    <property type="entry name" value="SENSOR HISTIDINE KINASE"/>
    <property type="match status" value="1"/>
</dbReference>
<dbReference type="CDD" id="cd00082">
    <property type="entry name" value="HisKA"/>
    <property type="match status" value="1"/>
</dbReference>
<dbReference type="EMBL" id="PXWF02000239">
    <property type="protein sequence ID" value="PWF46802.1"/>
    <property type="molecule type" value="Genomic_DNA"/>
</dbReference>
<dbReference type="GO" id="GO:0000155">
    <property type="term" value="F:phosphorelay sensor kinase activity"/>
    <property type="evidence" value="ECO:0007669"/>
    <property type="project" value="InterPro"/>
</dbReference>
<protein>
    <recommendedName>
        <fullName evidence="2">histidine kinase</fullName>
        <ecNumber evidence="2">2.7.13.3</ecNumber>
    </recommendedName>
</protein>
<dbReference type="Gene3D" id="3.30.450.40">
    <property type="match status" value="1"/>
</dbReference>
<dbReference type="Pfam" id="PF02518">
    <property type="entry name" value="HATPase_c"/>
    <property type="match status" value="1"/>
</dbReference>
<proteinExistence type="predicted"/>
<dbReference type="Gene3D" id="1.10.287.130">
    <property type="match status" value="1"/>
</dbReference>
<dbReference type="NCBIfam" id="TIGR00229">
    <property type="entry name" value="sensory_box"/>
    <property type="match status" value="1"/>
</dbReference>
<name>A0A2U2HJC4_9BURK</name>
<dbReference type="InterPro" id="IPR035965">
    <property type="entry name" value="PAS-like_dom_sf"/>
</dbReference>
<feature type="region of interest" description="Disordered" evidence="4">
    <location>
        <begin position="627"/>
        <end position="647"/>
    </location>
</feature>
<dbReference type="InterPro" id="IPR003594">
    <property type="entry name" value="HATPase_dom"/>
</dbReference>
<dbReference type="Pfam" id="PF13185">
    <property type="entry name" value="GAF_2"/>
    <property type="match status" value="1"/>
</dbReference>
<dbReference type="Gene3D" id="3.30.450.20">
    <property type="entry name" value="PAS domain"/>
    <property type="match status" value="1"/>
</dbReference>
<dbReference type="PRINTS" id="PR00344">
    <property type="entry name" value="BCTRLSENSOR"/>
</dbReference>
<comment type="catalytic activity">
    <reaction evidence="1">
        <text>ATP + protein L-histidine = ADP + protein N-phospho-L-histidine.</text>
        <dbReference type="EC" id="2.7.13.3"/>
    </reaction>
</comment>
<dbReference type="SUPFAM" id="SSF55781">
    <property type="entry name" value="GAF domain-like"/>
    <property type="match status" value="1"/>
</dbReference>
<feature type="domain" description="Histidine kinase" evidence="5">
    <location>
        <begin position="375"/>
        <end position="606"/>
    </location>
</feature>
<reference evidence="6 7" key="1">
    <citation type="submission" date="2018-04" db="EMBL/GenBank/DDBJ databases">
        <title>Massilia violaceinigra sp. nov., a novel purple-pigmented bacterium isolated from Tianshan glacier, Xinjiang, China.</title>
        <authorList>
            <person name="Wang H."/>
        </authorList>
    </citation>
    <scope>NUCLEOTIDE SEQUENCE [LARGE SCALE GENOMIC DNA]</scope>
    <source>
        <strain evidence="6 7">B448-2</strain>
    </source>
</reference>
<feature type="compositionally biased region" description="Basic and acidic residues" evidence="4">
    <location>
        <begin position="627"/>
        <end position="640"/>
    </location>
</feature>
<dbReference type="InterPro" id="IPR003018">
    <property type="entry name" value="GAF"/>
</dbReference>
<dbReference type="PROSITE" id="PS50109">
    <property type="entry name" value="HIS_KIN"/>
    <property type="match status" value="1"/>
</dbReference>
<keyword evidence="7" id="KW-1185">Reference proteome</keyword>
<dbReference type="InterPro" id="IPR000014">
    <property type="entry name" value="PAS"/>
</dbReference>
<accession>A0A2U2HJC4</accession>
<evidence type="ECO:0000259" key="5">
    <source>
        <dbReference type="PROSITE" id="PS50109"/>
    </source>
</evidence>
<dbReference type="OrthoDB" id="2521613at2"/>
<evidence type="ECO:0000256" key="2">
    <source>
        <dbReference type="ARBA" id="ARBA00012438"/>
    </source>
</evidence>
<dbReference type="InterPro" id="IPR029016">
    <property type="entry name" value="GAF-like_dom_sf"/>
</dbReference>
<dbReference type="Pfam" id="PF13188">
    <property type="entry name" value="PAS_8"/>
    <property type="match status" value="1"/>
</dbReference>
<evidence type="ECO:0000256" key="1">
    <source>
        <dbReference type="ARBA" id="ARBA00000085"/>
    </source>
</evidence>
<dbReference type="SUPFAM" id="SSF55874">
    <property type="entry name" value="ATPase domain of HSP90 chaperone/DNA topoisomerase II/histidine kinase"/>
    <property type="match status" value="1"/>
</dbReference>
<gene>
    <name evidence="6" type="ORF">C7C56_015060</name>
</gene>
<dbReference type="InterPro" id="IPR005467">
    <property type="entry name" value="His_kinase_dom"/>
</dbReference>
<dbReference type="AlphaFoldDB" id="A0A2U2HJC4"/>
<sequence>MQPAPNHGPANPAPSAPVHALEVNYHAMLAHSPDAVVLVDLDSGRLIDANLKAEAMFGMSGSALLSRSLVDLCPPRQGGARPCADVVTELLGQAREGETAAPALTFLTAAGRAFEGELRMVRLPVPGRRLMHLRIIDVTERSLAEALVNGQSRLLEMIALGAPLGATLDQLMLLIEGQSQGVLCSVLLLDEDGETLRPASGPNLPAAYMASLDGLKIGPRAGSCGTAMFRKDMVVVSDIMGDPLWAGYTGLVEPYGLRACWSTPIHVGKGQVLGSFAMYYRERRSPGPDDTRLIGVATHLAGIAIERTRRERELARHREHLEELVSERTGELTRAKEHAEHINRELAQTLATLSTTQNELVRRDKLAALGSLVAGVAHELNTPLGNSLVVATTMAERARVLTADLAHGLRRSTLDVYLAQADEAGRLLVRNLQRAASLVAAFKQIGVDQSASQRRAFMLGDLLGEMLPPLRVSARQRPITVLSTSEPALAMDSYPGPLTEVVSNLFDNCMLHAFEGERGGTIRITAARRADGAIALAVQDDGAGIAPELAARVYDPFYTTKLGLGGSGLGLHVAHNIVTGVLGGRIELQTEPGKGSTFTLVLPPVAPQIAEAGAGVEAPAGAKAEAKAHAKPEAEAKAEAKQLAGGY</sequence>
<evidence type="ECO:0000256" key="3">
    <source>
        <dbReference type="ARBA" id="ARBA00022553"/>
    </source>
</evidence>
<dbReference type="SUPFAM" id="SSF55785">
    <property type="entry name" value="PYP-like sensor domain (PAS domain)"/>
    <property type="match status" value="1"/>
</dbReference>
<dbReference type="InterPro" id="IPR003661">
    <property type="entry name" value="HisK_dim/P_dom"/>
</dbReference>
<dbReference type="SMART" id="SM00091">
    <property type="entry name" value="PAS"/>
    <property type="match status" value="1"/>
</dbReference>
<organism evidence="6 7">
    <name type="scientific">Massilia glaciei</name>
    <dbReference type="NCBI Taxonomy" id="1524097"/>
    <lineage>
        <taxon>Bacteria</taxon>
        <taxon>Pseudomonadati</taxon>
        <taxon>Pseudomonadota</taxon>
        <taxon>Betaproteobacteria</taxon>
        <taxon>Burkholderiales</taxon>
        <taxon>Oxalobacteraceae</taxon>
        <taxon>Telluria group</taxon>
        <taxon>Massilia</taxon>
    </lineage>
</organism>
<dbReference type="RefSeq" id="WP_106758199.1">
    <property type="nucleotide sequence ID" value="NZ_PXWF02000239.1"/>
</dbReference>
<dbReference type="InterPro" id="IPR036097">
    <property type="entry name" value="HisK_dim/P_sf"/>
</dbReference>
<keyword evidence="3" id="KW-0597">Phosphoprotein</keyword>